<evidence type="ECO:0000259" key="8">
    <source>
        <dbReference type="Pfam" id="PF12950"/>
    </source>
</evidence>
<dbReference type="InterPro" id="IPR003356">
    <property type="entry name" value="DNA_methylase_A-5"/>
</dbReference>
<dbReference type="GO" id="GO:0009307">
    <property type="term" value="P:DNA restriction-modification system"/>
    <property type="evidence" value="ECO:0007669"/>
    <property type="project" value="UniProtKB-KW"/>
</dbReference>
<dbReference type="Gene3D" id="3.40.50.150">
    <property type="entry name" value="Vaccinia Virus protein VP39"/>
    <property type="match status" value="1"/>
</dbReference>
<dbReference type="PANTHER" id="PTHR33841:SF1">
    <property type="entry name" value="DNA METHYLTRANSFERASE A"/>
    <property type="match status" value="1"/>
</dbReference>
<evidence type="ECO:0000313" key="10">
    <source>
        <dbReference type="Proteomes" id="UP000435649"/>
    </source>
</evidence>
<comment type="caution">
    <text evidence="9">The sequence shown here is derived from an EMBL/GenBank/DDBJ whole genome shotgun (WGS) entry which is preliminary data.</text>
</comment>
<dbReference type="Proteomes" id="UP000435649">
    <property type="component" value="Unassembled WGS sequence"/>
</dbReference>
<dbReference type="Pfam" id="PF12950">
    <property type="entry name" value="TaqI_C"/>
    <property type="match status" value="1"/>
</dbReference>
<organism evidence="9 10">
    <name type="scientific">Victivallis lenta</name>
    <dbReference type="NCBI Taxonomy" id="2606640"/>
    <lineage>
        <taxon>Bacteria</taxon>
        <taxon>Pseudomonadati</taxon>
        <taxon>Lentisphaerota</taxon>
        <taxon>Lentisphaeria</taxon>
        <taxon>Victivallales</taxon>
        <taxon>Victivallaceae</taxon>
        <taxon>Victivallis</taxon>
    </lineage>
</organism>
<name>A0A844FZN4_9BACT</name>
<dbReference type="GO" id="GO:0003677">
    <property type="term" value="F:DNA binding"/>
    <property type="evidence" value="ECO:0007669"/>
    <property type="project" value="InterPro"/>
</dbReference>
<evidence type="ECO:0000256" key="1">
    <source>
        <dbReference type="ARBA" id="ARBA00006594"/>
    </source>
</evidence>
<keyword evidence="10" id="KW-1185">Reference proteome</keyword>
<gene>
    <name evidence="9" type="ORF">FYJ85_04845</name>
</gene>
<dbReference type="InterPro" id="IPR036388">
    <property type="entry name" value="WH-like_DNA-bd_sf"/>
</dbReference>
<dbReference type="PANTHER" id="PTHR33841">
    <property type="entry name" value="DNA METHYLTRANSFERASE YEEA-RELATED"/>
    <property type="match status" value="1"/>
</dbReference>
<dbReference type="GO" id="GO:0032259">
    <property type="term" value="P:methylation"/>
    <property type="evidence" value="ECO:0007669"/>
    <property type="project" value="UniProtKB-KW"/>
</dbReference>
<keyword evidence="5" id="KW-0680">Restriction system</keyword>
<dbReference type="GO" id="GO:0009007">
    <property type="term" value="F:site-specific DNA-methyltransferase (adenine-specific) activity"/>
    <property type="evidence" value="ECO:0007669"/>
    <property type="project" value="UniProtKB-EC"/>
</dbReference>
<dbReference type="SUPFAM" id="SSF53335">
    <property type="entry name" value="S-adenosyl-L-methionine-dependent methyltransferases"/>
    <property type="match status" value="1"/>
</dbReference>
<comment type="catalytic activity">
    <reaction evidence="6">
        <text>a 2'-deoxyadenosine in DNA + S-adenosyl-L-methionine = an N(6)-methyl-2'-deoxyadenosine in DNA + S-adenosyl-L-homocysteine + H(+)</text>
        <dbReference type="Rhea" id="RHEA:15197"/>
        <dbReference type="Rhea" id="RHEA-COMP:12418"/>
        <dbReference type="Rhea" id="RHEA-COMP:12419"/>
        <dbReference type="ChEBI" id="CHEBI:15378"/>
        <dbReference type="ChEBI" id="CHEBI:57856"/>
        <dbReference type="ChEBI" id="CHEBI:59789"/>
        <dbReference type="ChEBI" id="CHEBI:90615"/>
        <dbReference type="ChEBI" id="CHEBI:90616"/>
        <dbReference type="EC" id="2.1.1.72"/>
    </reaction>
</comment>
<dbReference type="PRINTS" id="PR00507">
    <property type="entry name" value="N12N6MTFRASE"/>
</dbReference>
<dbReference type="GO" id="GO:0008170">
    <property type="term" value="F:N-methyltransferase activity"/>
    <property type="evidence" value="ECO:0007669"/>
    <property type="project" value="InterPro"/>
</dbReference>
<dbReference type="EMBL" id="VUNS01000003">
    <property type="protein sequence ID" value="MST96373.1"/>
    <property type="molecule type" value="Genomic_DNA"/>
</dbReference>
<reference evidence="9 10" key="1">
    <citation type="submission" date="2019-08" db="EMBL/GenBank/DDBJ databases">
        <title>In-depth cultivation of the pig gut microbiome towards novel bacterial diversity and tailored functional studies.</title>
        <authorList>
            <person name="Wylensek D."/>
            <person name="Hitch T.C.A."/>
            <person name="Clavel T."/>
        </authorList>
    </citation>
    <scope>NUCLEOTIDE SEQUENCE [LARGE SCALE GENOMIC DNA]</scope>
    <source>
        <strain evidence="9 10">BBE-744-WT-12</strain>
    </source>
</reference>
<dbReference type="InterPro" id="IPR029063">
    <property type="entry name" value="SAM-dependent_MTases_sf"/>
</dbReference>
<protein>
    <recommendedName>
        <fullName evidence="2">site-specific DNA-methyltransferase (adenine-specific)</fullName>
        <ecNumber evidence="2">2.1.1.72</ecNumber>
    </recommendedName>
</protein>
<proteinExistence type="inferred from homology"/>
<dbReference type="InterPro" id="IPR009061">
    <property type="entry name" value="DNA-bd_dom_put_sf"/>
</dbReference>
<accession>A0A844FZN4</accession>
<dbReference type="RefSeq" id="WP_106053839.1">
    <property type="nucleotide sequence ID" value="NZ_VUNS01000003.1"/>
</dbReference>
<evidence type="ECO:0000256" key="2">
    <source>
        <dbReference type="ARBA" id="ARBA00011900"/>
    </source>
</evidence>
<dbReference type="InterPro" id="IPR050953">
    <property type="entry name" value="N4_N6_ade-DNA_methylase"/>
</dbReference>
<evidence type="ECO:0000313" key="9">
    <source>
        <dbReference type="EMBL" id="MST96373.1"/>
    </source>
</evidence>
<dbReference type="PROSITE" id="PS00092">
    <property type="entry name" value="N6_MTASE"/>
    <property type="match status" value="1"/>
</dbReference>
<dbReference type="InterPro" id="IPR002052">
    <property type="entry name" value="DNA_methylase_N6_adenine_CS"/>
</dbReference>
<evidence type="ECO:0000256" key="3">
    <source>
        <dbReference type="ARBA" id="ARBA00022603"/>
    </source>
</evidence>
<feature type="domain" description="TaqI-like C-terminal specificity" evidence="8">
    <location>
        <begin position="462"/>
        <end position="571"/>
    </location>
</feature>
<evidence type="ECO:0000256" key="4">
    <source>
        <dbReference type="ARBA" id="ARBA00022679"/>
    </source>
</evidence>
<dbReference type="Gene3D" id="1.10.10.10">
    <property type="entry name" value="Winged helix-like DNA-binding domain superfamily/Winged helix DNA-binding domain"/>
    <property type="match status" value="1"/>
</dbReference>
<sequence>MSETDELPEHATPAADTAAGRLLPLREAAARLHVSTATLRNWIRLGVLLPDRERPYRFRVEAVAAFRREKRSESGARLTSRANKSRSTVRRFRGPCREAAAVFRSLRPGLECAMYTAALKRLEAAGEIELDGIRPVCFLRESVRTVLENWRRRLRQEPGERALRFFEALPAMDGEESLGELHQALTSIGHRAVRGAYYTATGLADDALRFGAGAGRFLDPCCGSGHYLVRAASVLKLGPDRIYGIECDPVAAELARINLLLAFPFDEFTPHIFRGDALAGRILREAYGSFDLVATNPPWGAVRSGREESFALFIRQALRFLGPEGRLSFLLPEAVLNIRAHAPLRRMLFEECRIESVTLLGRCFTGVFTPVVRLDAVNAPPGDGHRFPVVHPDGARELHRQEPGCRDCAIETGISAADRALLDKIDACPHLTLAGNAEWALGIVTGDNAKLLATAPEPGAEPILRGCDIRPNRLKTPQRYLRPGKLQQAAPKRLYRTKPKLVYRFIANRPVCAVDPDGFLTLNSANLLIPHLPGWPAELAARYLNSRLAGYIFMKRFATCKVLRKDLELLPFPPLAAGEADGLMRLGEEELEERFFDKFGLAAEERALIFRVFQ</sequence>
<feature type="domain" description="DNA methylase adenine-specific" evidence="7">
    <location>
        <begin position="217"/>
        <end position="360"/>
    </location>
</feature>
<dbReference type="SUPFAM" id="SSF46955">
    <property type="entry name" value="Putative DNA-binding domain"/>
    <property type="match status" value="1"/>
</dbReference>
<evidence type="ECO:0000259" key="7">
    <source>
        <dbReference type="Pfam" id="PF02384"/>
    </source>
</evidence>
<dbReference type="Pfam" id="PF02384">
    <property type="entry name" value="N6_Mtase"/>
    <property type="match status" value="1"/>
</dbReference>
<dbReference type="AlphaFoldDB" id="A0A844FZN4"/>
<keyword evidence="4" id="KW-0808">Transferase</keyword>
<comment type="similarity">
    <text evidence="1">Belongs to the N(4)/N(6)-methyltransferase family.</text>
</comment>
<evidence type="ECO:0000256" key="5">
    <source>
        <dbReference type="ARBA" id="ARBA00022747"/>
    </source>
</evidence>
<dbReference type="InterPro" id="IPR025931">
    <property type="entry name" value="TaqI_C"/>
</dbReference>
<dbReference type="EC" id="2.1.1.72" evidence="2"/>
<evidence type="ECO:0000256" key="6">
    <source>
        <dbReference type="ARBA" id="ARBA00047942"/>
    </source>
</evidence>
<dbReference type="CDD" id="cd02440">
    <property type="entry name" value="AdoMet_MTases"/>
    <property type="match status" value="1"/>
</dbReference>
<keyword evidence="3 9" id="KW-0489">Methyltransferase</keyword>